<accession>A0A1J5SD96</accession>
<proteinExistence type="predicted"/>
<feature type="compositionally biased region" description="Acidic residues" evidence="2">
    <location>
        <begin position="126"/>
        <end position="135"/>
    </location>
</feature>
<feature type="region of interest" description="Disordered" evidence="2">
    <location>
        <begin position="111"/>
        <end position="135"/>
    </location>
</feature>
<sequence length="135" mass="15072">MTAYRVTEAAKRDFRAVLKETKEYFGSRQREIYKRLIAKGVEMVAEAPGRGGSWDRGSILPGLRAFHLENAAGKRGAAAHTLYYGMERMPDGSPRVVILRLLHESMESRLHLARSNVREPSPTPPEPDDAPPADD</sequence>
<protein>
    <submittedName>
        <fullName evidence="3">Toxin ParE1</fullName>
    </submittedName>
</protein>
<dbReference type="Gene3D" id="3.30.2310.20">
    <property type="entry name" value="RelE-like"/>
    <property type="match status" value="1"/>
</dbReference>
<keyword evidence="1" id="KW-1277">Toxin-antitoxin system</keyword>
<dbReference type="InterPro" id="IPR007712">
    <property type="entry name" value="RelE/ParE_toxin"/>
</dbReference>
<reference evidence="3" key="1">
    <citation type="submission" date="2016-10" db="EMBL/GenBank/DDBJ databases">
        <title>Sequence of Gallionella enrichment culture.</title>
        <authorList>
            <person name="Poehlein A."/>
            <person name="Muehling M."/>
            <person name="Daniel R."/>
        </authorList>
    </citation>
    <scope>NUCLEOTIDE SEQUENCE</scope>
</reference>
<evidence type="ECO:0000256" key="1">
    <source>
        <dbReference type="ARBA" id="ARBA00022649"/>
    </source>
</evidence>
<dbReference type="InterPro" id="IPR035093">
    <property type="entry name" value="RelE/ParE_toxin_dom_sf"/>
</dbReference>
<evidence type="ECO:0000256" key="2">
    <source>
        <dbReference type="SAM" id="MobiDB-lite"/>
    </source>
</evidence>
<organism evidence="3">
    <name type="scientific">mine drainage metagenome</name>
    <dbReference type="NCBI Taxonomy" id="410659"/>
    <lineage>
        <taxon>unclassified sequences</taxon>
        <taxon>metagenomes</taxon>
        <taxon>ecological metagenomes</taxon>
    </lineage>
</organism>
<evidence type="ECO:0000313" key="3">
    <source>
        <dbReference type="EMBL" id="OIR02024.1"/>
    </source>
</evidence>
<dbReference type="EMBL" id="MLJW01000078">
    <property type="protein sequence ID" value="OIR02024.1"/>
    <property type="molecule type" value="Genomic_DNA"/>
</dbReference>
<name>A0A1J5SD96_9ZZZZ</name>
<dbReference type="Pfam" id="PF05016">
    <property type="entry name" value="ParE_toxin"/>
    <property type="match status" value="1"/>
</dbReference>
<comment type="caution">
    <text evidence="3">The sequence shown here is derived from an EMBL/GenBank/DDBJ whole genome shotgun (WGS) entry which is preliminary data.</text>
</comment>
<gene>
    <name evidence="3" type="primary">parE1_1</name>
    <name evidence="3" type="ORF">GALL_158820</name>
</gene>
<dbReference type="AlphaFoldDB" id="A0A1J5SD96"/>